<dbReference type="EMBL" id="QSFT01000012">
    <property type="protein sequence ID" value="RHA76091.1"/>
    <property type="molecule type" value="Genomic_DNA"/>
</dbReference>
<dbReference type="InterPro" id="IPR011990">
    <property type="entry name" value="TPR-like_helical_dom_sf"/>
</dbReference>
<dbReference type="Proteomes" id="UP000283855">
    <property type="component" value="Unassembled WGS sequence"/>
</dbReference>
<feature type="domain" description="RagB/SusD" evidence="7">
    <location>
        <begin position="214"/>
        <end position="508"/>
    </location>
</feature>
<dbReference type="AlphaFoldDB" id="A0A413T0K8"/>
<dbReference type="PROSITE" id="PS51257">
    <property type="entry name" value="PROKAR_LIPOPROTEIN"/>
    <property type="match status" value="1"/>
</dbReference>
<accession>A0A413T0K8</accession>
<comment type="caution">
    <text evidence="8">The sequence shown here is derived from an EMBL/GenBank/DDBJ whole genome shotgun (WGS) entry which is preliminary data.</text>
</comment>
<sequence length="508" mass="55888">MRIFRHIFTATLGVAMTASLSSCVNNWLDQTPADGIDAETAIQTSSDLANVRTGLYAAVKGNNTLVDYYGRLMFVYGDVRGEDIQYEFNSGSGRAQFYYYMNYSTADDFGSSSSIWQTPYVVIARANRVIEAAESGKLTDAEEAQAEIAQYTAEAKVLRAMALFDLTRVYGKPYTMDQGASLGVPIVTSPIEASEKPARNTVAECYAAIEKDLNEAISSGALMTQNDEDSKGYINVWAAKALQVRVYMTKGDWNNALAVAEDIINNAPYSLWNTSEYASAWSEGSASHAKEILFELVIDDTTDWTDREGIAYLYSDVAGVGYGDVVVTKAFSDMLTSDPQDVRNNILLEPLDPESVYTGNKVYINKMPAVAGDPRYADVPVLRLSEVYLSAAEAAFQAGDLNKAASLLNDIISNRTTDASKQVTAANVTLDRIYTERRKELVGEGQRYFDAMRRGETIVRYTSDADKGWHDVLTEEAKSFDRNSKKALPLIPASEMNANPNMVQNPAY</sequence>
<evidence type="ECO:0000256" key="6">
    <source>
        <dbReference type="SAM" id="SignalP"/>
    </source>
</evidence>
<evidence type="ECO:0000313" key="8">
    <source>
        <dbReference type="EMBL" id="RHA76091.1"/>
    </source>
</evidence>
<dbReference type="Pfam" id="PF07980">
    <property type="entry name" value="SusD_RagB"/>
    <property type="match status" value="1"/>
</dbReference>
<dbReference type="Gene3D" id="1.25.40.390">
    <property type="match status" value="1"/>
</dbReference>
<reference evidence="8 9" key="1">
    <citation type="submission" date="2018-08" db="EMBL/GenBank/DDBJ databases">
        <title>A genome reference for cultivated species of the human gut microbiota.</title>
        <authorList>
            <person name="Zou Y."/>
            <person name="Xue W."/>
            <person name="Luo G."/>
        </authorList>
    </citation>
    <scope>NUCLEOTIDE SEQUENCE [LARGE SCALE GENOMIC DNA]</scope>
    <source>
        <strain evidence="8 9">AM42-38</strain>
    </source>
</reference>
<dbReference type="Gene3D" id="2.20.20.130">
    <property type="match status" value="1"/>
</dbReference>
<protein>
    <submittedName>
        <fullName evidence="8">RagB/SusD family nutrient uptake outer membrane protein</fullName>
    </submittedName>
</protein>
<dbReference type="CDD" id="cd08977">
    <property type="entry name" value="SusD"/>
    <property type="match status" value="1"/>
</dbReference>
<comment type="subcellular location">
    <subcellularLocation>
        <location evidence="1">Cell outer membrane</location>
    </subcellularLocation>
</comment>
<dbReference type="Gene3D" id="1.25.40.900">
    <property type="match status" value="1"/>
</dbReference>
<keyword evidence="3 6" id="KW-0732">Signal</keyword>
<dbReference type="SUPFAM" id="SSF48452">
    <property type="entry name" value="TPR-like"/>
    <property type="match status" value="1"/>
</dbReference>
<evidence type="ECO:0000259" key="7">
    <source>
        <dbReference type="Pfam" id="PF07980"/>
    </source>
</evidence>
<dbReference type="GO" id="GO:0009279">
    <property type="term" value="C:cell outer membrane"/>
    <property type="evidence" value="ECO:0007669"/>
    <property type="project" value="UniProtKB-SubCell"/>
</dbReference>
<gene>
    <name evidence="8" type="ORF">DW921_07275</name>
</gene>
<dbReference type="RefSeq" id="WP_118400336.1">
    <property type="nucleotide sequence ID" value="NZ_CABJGD010000012.1"/>
</dbReference>
<keyword evidence="5" id="KW-0998">Cell outer membrane</keyword>
<proteinExistence type="inferred from homology"/>
<comment type="similarity">
    <text evidence="2">Belongs to the SusD family.</text>
</comment>
<evidence type="ECO:0000256" key="3">
    <source>
        <dbReference type="ARBA" id="ARBA00022729"/>
    </source>
</evidence>
<name>A0A413T0K8_9BACT</name>
<evidence type="ECO:0000256" key="2">
    <source>
        <dbReference type="ARBA" id="ARBA00006275"/>
    </source>
</evidence>
<feature type="chain" id="PRO_5019540652" evidence="6">
    <location>
        <begin position="22"/>
        <end position="508"/>
    </location>
</feature>
<keyword evidence="4" id="KW-0472">Membrane</keyword>
<evidence type="ECO:0000256" key="1">
    <source>
        <dbReference type="ARBA" id="ARBA00004442"/>
    </source>
</evidence>
<evidence type="ECO:0000256" key="4">
    <source>
        <dbReference type="ARBA" id="ARBA00023136"/>
    </source>
</evidence>
<organism evidence="8 9">
    <name type="scientific">Phocaeicola coprophilus</name>
    <dbReference type="NCBI Taxonomy" id="387090"/>
    <lineage>
        <taxon>Bacteria</taxon>
        <taxon>Pseudomonadati</taxon>
        <taxon>Bacteroidota</taxon>
        <taxon>Bacteroidia</taxon>
        <taxon>Bacteroidales</taxon>
        <taxon>Bacteroidaceae</taxon>
        <taxon>Phocaeicola</taxon>
    </lineage>
</organism>
<feature type="signal peptide" evidence="6">
    <location>
        <begin position="1"/>
        <end position="21"/>
    </location>
</feature>
<evidence type="ECO:0000256" key="5">
    <source>
        <dbReference type="ARBA" id="ARBA00023237"/>
    </source>
</evidence>
<evidence type="ECO:0000313" key="9">
    <source>
        <dbReference type="Proteomes" id="UP000283855"/>
    </source>
</evidence>
<dbReference type="InterPro" id="IPR012944">
    <property type="entry name" value="SusD_RagB_dom"/>
</dbReference>